<name>A0ABY0ETL1_CLOTA</name>
<evidence type="ECO:0000259" key="1">
    <source>
        <dbReference type="Pfam" id="PF22822"/>
    </source>
</evidence>
<dbReference type="EMBL" id="QMAU01000023">
    <property type="protein sequence ID" value="RXI57289.1"/>
    <property type="molecule type" value="Genomic_DNA"/>
</dbReference>
<dbReference type="Pfam" id="PF22822">
    <property type="entry name" value="MrpR_N_CB"/>
    <property type="match status" value="1"/>
</dbReference>
<dbReference type="RefSeq" id="WP_039262276.1">
    <property type="nucleotide sequence ID" value="NZ_JSWD01000151.1"/>
</dbReference>
<evidence type="ECO:0000313" key="3">
    <source>
        <dbReference type="Proteomes" id="UP000290273"/>
    </source>
</evidence>
<feature type="domain" description="MrpR N-terminal core-binding" evidence="1">
    <location>
        <begin position="1"/>
        <end position="82"/>
    </location>
</feature>
<reference evidence="2 3" key="1">
    <citation type="submission" date="2018-06" db="EMBL/GenBank/DDBJ databases">
        <title>Genome conservation of Clostridium tetani.</title>
        <authorList>
            <person name="Bruggemann H."/>
            <person name="Popoff M.R."/>
        </authorList>
    </citation>
    <scope>NUCLEOTIDE SEQUENCE [LARGE SCALE GENOMIC DNA]</scope>
    <source>
        <strain evidence="2 3">63.05</strain>
    </source>
</reference>
<organism evidence="2 3">
    <name type="scientific">Clostridium tetani</name>
    <dbReference type="NCBI Taxonomy" id="1513"/>
    <lineage>
        <taxon>Bacteria</taxon>
        <taxon>Bacillati</taxon>
        <taxon>Bacillota</taxon>
        <taxon>Clostridia</taxon>
        <taxon>Eubacteriales</taxon>
        <taxon>Clostridiaceae</taxon>
        <taxon>Clostridium</taxon>
    </lineage>
</organism>
<comment type="caution">
    <text evidence="2">The sequence shown here is derived from an EMBL/GenBank/DDBJ whole genome shotgun (WGS) entry which is preliminary data.</text>
</comment>
<dbReference type="InterPro" id="IPR055009">
    <property type="entry name" value="MrpR_N_CB"/>
</dbReference>
<protein>
    <recommendedName>
        <fullName evidence="1">MrpR N-terminal core-binding domain-containing protein</fullName>
    </recommendedName>
</protein>
<proteinExistence type="predicted"/>
<gene>
    <name evidence="2" type="ORF">DP131_05355</name>
</gene>
<evidence type="ECO:0000313" key="2">
    <source>
        <dbReference type="EMBL" id="RXI57289.1"/>
    </source>
</evidence>
<accession>A0ABY0ETL1</accession>
<sequence>MYNKELKESFIKQLDSAGISENYKRNFIILLERSEKIEKELNKDLYDFSLEETIMFLKNLRSKSVKSMDTRKSMVVMYRKWAFQQETTQNIHITRDIEELRSENLINVIAEKNKYITKKDLYDWVIELTNARDSIIILLLWWGIKGLDFKEIRYLKESDIDIANKTIKLKNRKIQVDDFTIDMIRRCMNEYGYFCFSKGMGIRYNSFAESEYLIKNVAITKKDKERFYKEPASKQIVQRIVRENRDLIDNSYINVTTVFKSGQYYRFKIRYGEQAKQIIEKRKLFKNKNRKINDNDLDFVRNFLIKEGESVSNPSKASVFLSEYERYLEIYEKDKAALDEL</sequence>
<dbReference type="Proteomes" id="UP000290273">
    <property type="component" value="Unassembled WGS sequence"/>
</dbReference>